<organism evidence="1">
    <name type="scientific">marine sediment metagenome</name>
    <dbReference type="NCBI Taxonomy" id="412755"/>
    <lineage>
        <taxon>unclassified sequences</taxon>
        <taxon>metagenomes</taxon>
        <taxon>ecological metagenomes</taxon>
    </lineage>
</organism>
<reference evidence="1" key="1">
    <citation type="journal article" date="2015" name="Nature">
        <title>Complex archaea that bridge the gap between prokaryotes and eukaryotes.</title>
        <authorList>
            <person name="Spang A."/>
            <person name="Saw J.H."/>
            <person name="Jorgensen S.L."/>
            <person name="Zaremba-Niedzwiedzka K."/>
            <person name="Martijn J."/>
            <person name="Lind A.E."/>
            <person name="van Eijk R."/>
            <person name="Schleper C."/>
            <person name="Guy L."/>
            <person name="Ettema T.J."/>
        </authorList>
    </citation>
    <scope>NUCLEOTIDE SEQUENCE</scope>
</reference>
<evidence type="ECO:0000313" key="1">
    <source>
        <dbReference type="EMBL" id="KKM68555.1"/>
    </source>
</evidence>
<dbReference type="AlphaFoldDB" id="A0A0F9LW22"/>
<comment type="caution">
    <text evidence="1">The sequence shown here is derived from an EMBL/GenBank/DDBJ whole genome shotgun (WGS) entry which is preliminary data.</text>
</comment>
<gene>
    <name evidence="1" type="ORF">LCGC14_1459720</name>
</gene>
<proteinExistence type="predicted"/>
<protein>
    <submittedName>
        <fullName evidence="1">Uncharacterized protein</fullName>
    </submittedName>
</protein>
<dbReference type="EMBL" id="LAZR01010147">
    <property type="protein sequence ID" value="KKM68555.1"/>
    <property type="molecule type" value="Genomic_DNA"/>
</dbReference>
<sequence>MATSAITDVYVSELLESGKLAEAPYVNGARTITVIETEELPIADGSANIDIYRFFKGLNPNLIITQLKVYVDDAVAGATDCDLGLYEQNGGVVVDVDAFADGVDLSQAGGHVRGGGVIDTDEFLDGLKAVDIVNLTKKLYEHVGHTVKNYKQGYDLALTINSNVTTGGTVTIIAQFIEG</sequence>
<accession>A0A0F9LW22</accession>
<name>A0A0F9LW22_9ZZZZ</name>